<feature type="compositionally biased region" description="Basic and acidic residues" evidence="2">
    <location>
        <begin position="593"/>
        <end position="616"/>
    </location>
</feature>
<evidence type="ECO:0000256" key="1">
    <source>
        <dbReference type="SAM" id="Coils"/>
    </source>
</evidence>
<keyword evidence="1" id="KW-0175">Coiled coil</keyword>
<evidence type="ECO:0000313" key="4">
    <source>
        <dbReference type="EMBL" id="GEZ16356.1"/>
    </source>
</evidence>
<evidence type="ECO:0000256" key="2">
    <source>
        <dbReference type="SAM" id="MobiDB-lite"/>
    </source>
</evidence>
<proteinExistence type="predicted"/>
<dbReference type="InterPro" id="IPR057670">
    <property type="entry name" value="SH3_retrovirus"/>
</dbReference>
<feature type="non-terminal residue" evidence="4">
    <location>
        <position position="1"/>
    </location>
</feature>
<evidence type="ECO:0000259" key="3">
    <source>
        <dbReference type="Pfam" id="PF25597"/>
    </source>
</evidence>
<name>A0A699I1Q3_TANCI</name>
<organism evidence="4">
    <name type="scientific">Tanacetum cinerariifolium</name>
    <name type="common">Dalmatian daisy</name>
    <name type="synonym">Chrysanthemum cinerariifolium</name>
    <dbReference type="NCBI Taxonomy" id="118510"/>
    <lineage>
        <taxon>Eukaryota</taxon>
        <taxon>Viridiplantae</taxon>
        <taxon>Streptophyta</taxon>
        <taxon>Embryophyta</taxon>
        <taxon>Tracheophyta</taxon>
        <taxon>Spermatophyta</taxon>
        <taxon>Magnoliopsida</taxon>
        <taxon>eudicotyledons</taxon>
        <taxon>Gunneridae</taxon>
        <taxon>Pentapetalae</taxon>
        <taxon>asterids</taxon>
        <taxon>campanulids</taxon>
        <taxon>Asterales</taxon>
        <taxon>Asteraceae</taxon>
        <taxon>Asteroideae</taxon>
        <taxon>Anthemideae</taxon>
        <taxon>Anthemidinae</taxon>
        <taxon>Tanacetum</taxon>
    </lineage>
</organism>
<dbReference type="Pfam" id="PF25597">
    <property type="entry name" value="SH3_retrovirus"/>
    <property type="match status" value="1"/>
</dbReference>
<reference evidence="4" key="1">
    <citation type="journal article" date="2019" name="Sci. Rep.">
        <title>Draft genome of Tanacetum cinerariifolium, the natural source of mosquito coil.</title>
        <authorList>
            <person name="Yamashiro T."/>
            <person name="Shiraishi A."/>
            <person name="Satake H."/>
            <person name="Nakayama K."/>
        </authorList>
    </citation>
    <scope>NUCLEOTIDE SEQUENCE</scope>
</reference>
<protein>
    <submittedName>
        <fullName evidence="4">Integrase, catalytic region, zinc finger, CCHC-type, peptidase aspartic, catalytic</fullName>
    </submittedName>
</protein>
<dbReference type="AlphaFoldDB" id="A0A699I1Q3"/>
<accession>A0A699I1Q3</accession>
<gene>
    <name evidence="4" type="ORF">Tci_488329</name>
</gene>
<feature type="region of interest" description="Disordered" evidence="2">
    <location>
        <begin position="575"/>
        <end position="621"/>
    </location>
</feature>
<feature type="domain" description="Retroviral polymerase SH3-like" evidence="3">
    <location>
        <begin position="467"/>
        <end position="506"/>
    </location>
</feature>
<feature type="coiled-coil region" evidence="1">
    <location>
        <begin position="69"/>
        <end position="96"/>
    </location>
</feature>
<comment type="caution">
    <text evidence="4">The sequence shown here is derived from an EMBL/GenBank/DDBJ whole genome shotgun (WGS) entry which is preliminary data.</text>
</comment>
<sequence>TEDLDTYDSNCDDISNAKAVLMANISNYGSNVISKVPPSVDFRDNEIHSDRNIILYSQYLKEQANVQEKANKEHNNESVTAELERYKERVKTFEQRIHLDLSSGDKIIDSQMDDMIKEKITLKELVESREQIFLNKSKKRNVYCKHSQFSKTVHMLTKLQSFYDNIYKQALGYQNLFHLKKAQQIKPTLYDGIVMSDKHVDMPVIDNEETLILEEESRSRMSEKEKDLEAIKQNISHKPIDYEKLNRLTEDFGKRFTPQQELSAEQAFWLRMSDPTRLKCSTSNCGSKLTYHKKNDKISQPPSRNMKNKVEANPRNVNKKNLVVEPIRNVDVKRSQLNANSKLICATCKKFMFHGVRYLCILDFVKNMNSRAKSAKKHKKQNIWKPTGLVFTKVGFKWKPTGTVRFGKDHIARIIGYGDYQLGNVTISRAYYVEELGHNLFSVGQFCDADLEVAFRKNTCFIRNLEDAQVDIGIFFGYVPAKSAFRIYNKRTHKIIETIHVTFDELTGLIPNIVSQQPFIPPNRDDWDHWFLPVFEEYFNPPIFTVFPVPIAAAPRSVDLVDSTVSTLIDQYAPSTSIPSTQEQEHSTNICKGFEESPKTPHFHDDPLNESPHEDLTSQGSSSNVLQIHTIFEHLGRWTKDHPIANIIRDPYRSVSIRKSLKTDAMWCYFDAFLTSVKPKNFKQAMIEPSWIDAMQE</sequence>
<dbReference type="EMBL" id="BKCJ010247566">
    <property type="protein sequence ID" value="GEZ16356.1"/>
    <property type="molecule type" value="Genomic_DNA"/>
</dbReference>
<feature type="compositionally biased region" description="Polar residues" evidence="2">
    <location>
        <begin position="575"/>
        <end position="590"/>
    </location>
</feature>